<feature type="domain" description="DDE-1" evidence="1">
    <location>
        <begin position="77"/>
        <end position="251"/>
    </location>
</feature>
<proteinExistence type="predicted"/>
<dbReference type="InterPro" id="IPR004875">
    <property type="entry name" value="DDE_SF_endonuclease_dom"/>
</dbReference>
<accession>A0A7J8CHV2</accession>
<dbReference type="PANTHER" id="PTHR19303:SF66">
    <property type="entry name" value="HTH CENPB-TYPE DOMAIN-CONTAINING PROTEIN"/>
    <property type="match status" value="1"/>
</dbReference>
<dbReference type="InterPro" id="IPR050863">
    <property type="entry name" value="CenT-Element_Derived"/>
</dbReference>
<evidence type="ECO:0000313" key="3">
    <source>
        <dbReference type="Proteomes" id="UP000593571"/>
    </source>
</evidence>
<evidence type="ECO:0000259" key="1">
    <source>
        <dbReference type="Pfam" id="PF03184"/>
    </source>
</evidence>
<protein>
    <recommendedName>
        <fullName evidence="1">DDE-1 domain-containing protein</fullName>
    </recommendedName>
</protein>
<comment type="caution">
    <text evidence="2">The sequence shown here is derived from an EMBL/GenBank/DDBJ whole genome shotgun (WGS) entry which is preliminary data.</text>
</comment>
<dbReference type="PANTHER" id="PTHR19303">
    <property type="entry name" value="TRANSPOSON"/>
    <property type="match status" value="1"/>
</dbReference>
<name>A0A7J8CHV2_ROUAE</name>
<evidence type="ECO:0000313" key="2">
    <source>
        <dbReference type="EMBL" id="KAF6410416.1"/>
    </source>
</evidence>
<dbReference type="AlphaFoldDB" id="A0A7J8CHV2"/>
<dbReference type="Proteomes" id="UP000593571">
    <property type="component" value="Unassembled WGS sequence"/>
</dbReference>
<dbReference type="GO" id="GO:0005634">
    <property type="term" value="C:nucleus"/>
    <property type="evidence" value="ECO:0007669"/>
    <property type="project" value="TreeGrafter"/>
</dbReference>
<dbReference type="GO" id="GO:0003677">
    <property type="term" value="F:DNA binding"/>
    <property type="evidence" value="ECO:0007669"/>
    <property type="project" value="TreeGrafter"/>
</dbReference>
<reference evidence="2 3" key="1">
    <citation type="journal article" date="2020" name="Nature">
        <title>Six reference-quality genomes reveal evolution of bat adaptations.</title>
        <authorList>
            <person name="Jebb D."/>
            <person name="Huang Z."/>
            <person name="Pippel M."/>
            <person name="Hughes G.M."/>
            <person name="Lavrichenko K."/>
            <person name="Devanna P."/>
            <person name="Winkler S."/>
            <person name="Jermiin L.S."/>
            <person name="Skirmuntt E.C."/>
            <person name="Katzourakis A."/>
            <person name="Burkitt-Gray L."/>
            <person name="Ray D.A."/>
            <person name="Sullivan K.A.M."/>
            <person name="Roscito J.G."/>
            <person name="Kirilenko B.M."/>
            <person name="Davalos L.M."/>
            <person name="Corthals A.P."/>
            <person name="Power M.L."/>
            <person name="Jones G."/>
            <person name="Ransome R.D."/>
            <person name="Dechmann D.K.N."/>
            <person name="Locatelli A.G."/>
            <person name="Puechmaille S.J."/>
            <person name="Fedrigo O."/>
            <person name="Jarvis E.D."/>
            <person name="Hiller M."/>
            <person name="Vernes S.C."/>
            <person name="Myers E.W."/>
            <person name="Teeling E.C."/>
        </authorList>
    </citation>
    <scope>NUCLEOTIDE SEQUENCE [LARGE SCALE GENOMIC DNA]</scope>
    <source>
        <strain evidence="2">MRouAeg1</strain>
        <tissue evidence="2">Muscle</tissue>
    </source>
</reference>
<sequence>MWCEKMLNLQVRQVLEPRRLQKNLKTTSQVSFRKENMWKSRFSMLIRHLFYKAIGKRACITQLASKAPGFKSFQDYATLLLCATVKGDFKCKSLMVYRAPSPQRLKGKSVTHMPVLWRWDKKAQMTSEWFHICFIPEVECYLQGRNLAFKVLLMLGNAPVHEELQNAHPNVKVFFMPPNTMSLIQLLYQGIIKAFKVHYIKELYSNAFEALKANKETTMMNYWKSVTTCKVIDYVGTSWDSIKQATINDCWKIGQTV</sequence>
<dbReference type="EMBL" id="JACASE010000014">
    <property type="protein sequence ID" value="KAF6410416.1"/>
    <property type="molecule type" value="Genomic_DNA"/>
</dbReference>
<dbReference type="Pfam" id="PF03184">
    <property type="entry name" value="DDE_1"/>
    <property type="match status" value="1"/>
</dbReference>
<organism evidence="2 3">
    <name type="scientific">Rousettus aegyptiacus</name>
    <name type="common">Egyptian fruit bat</name>
    <name type="synonym">Pteropus aegyptiacus</name>
    <dbReference type="NCBI Taxonomy" id="9407"/>
    <lineage>
        <taxon>Eukaryota</taxon>
        <taxon>Metazoa</taxon>
        <taxon>Chordata</taxon>
        <taxon>Craniata</taxon>
        <taxon>Vertebrata</taxon>
        <taxon>Euteleostomi</taxon>
        <taxon>Mammalia</taxon>
        <taxon>Eutheria</taxon>
        <taxon>Laurasiatheria</taxon>
        <taxon>Chiroptera</taxon>
        <taxon>Yinpterochiroptera</taxon>
        <taxon>Pteropodoidea</taxon>
        <taxon>Pteropodidae</taxon>
        <taxon>Rousettinae</taxon>
        <taxon>Rousettus</taxon>
    </lineage>
</organism>
<keyword evidence="3" id="KW-1185">Reference proteome</keyword>
<gene>
    <name evidence="2" type="ORF">HJG63_008976</name>
</gene>